<protein>
    <submittedName>
        <fullName evidence="1">Uncharacterized protein</fullName>
    </submittedName>
</protein>
<evidence type="ECO:0000313" key="1">
    <source>
        <dbReference type="EMBL" id="OMD20395.1"/>
    </source>
</evidence>
<dbReference type="EMBL" id="MKQP01000100">
    <property type="protein sequence ID" value="OMD20395.1"/>
    <property type="molecule type" value="Genomic_DNA"/>
</dbReference>
<dbReference type="Proteomes" id="UP000187465">
    <property type="component" value="Unassembled WGS sequence"/>
</dbReference>
<sequence length="330" mass="37810">MMDLKLVPSFSLIALNAQRSLQMTTVKKVSLRCMAAAVILELYLEGCFTQSENKLTLHKEALDQSHSTLYRETVLQSLLHNSAEVKGDLNWWLKKASRKSNHQLKKFETAISDDLQAMNLLEDIPSLIGSDMYFDSAEVEIRAYRSNMEAYTSITENMRAEILEEGPVTDEVICMLWLLRESGCMQDFFSLNELEQVNIKLHDLYQSNLWAKALFPIQIRQGIELGIKRFLALKTKFAKTFIGSSLNLIFPALERSRAVFIETESWFDNSNQRLDAVITRLMSYGHEVKVLERGSIATLKIDNLLYDAIPHFVMMKVPIQGVRLIPKRPL</sequence>
<gene>
    <name evidence="1" type="ORF">BJP51_09975</name>
</gene>
<dbReference type="Gene3D" id="1.10.3630.10">
    <property type="entry name" value="yeast vps74-n-term truncation variant domain like"/>
    <property type="match status" value="1"/>
</dbReference>
<dbReference type="RefSeq" id="WP_036688643.1">
    <property type="nucleotide sequence ID" value="NZ_MKQP01000100.1"/>
</dbReference>
<proteinExistence type="predicted"/>
<dbReference type="InterPro" id="IPR038261">
    <property type="entry name" value="GPP34-like_sf"/>
</dbReference>
<organism evidence="1 2">
    <name type="scientific">Paenibacillus odorifer</name>
    <dbReference type="NCBI Taxonomy" id="189426"/>
    <lineage>
        <taxon>Bacteria</taxon>
        <taxon>Bacillati</taxon>
        <taxon>Bacillota</taxon>
        <taxon>Bacilli</taxon>
        <taxon>Bacillales</taxon>
        <taxon>Paenibacillaceae</taxon>
        <taxon>Paenibacillus</taxon>
    </lineage>
</organism>
<comment type="caution">
    <text evidence="1">The sequence shown here is derived from an EMBL/GenBank/DDBJ whole genome shotgun (WGS) entry which is preliminary data.</text>
</comment>
<name>A0A1R0WSQ6_9BACL</name>
<reference evidence="1 2" key="1">
    <citation type="submission" date="2016-10" db="EMBL/GenBank/DDBJ databases">
        <title>Paenibacillus species isolates.</title>
        <authorList>
            <person name="Beno S.M."/>
        </authorList>
    </citation>
    <scope>NUCLEOTIDE SEQUENCE [LARGE SCALE GENOMIC DNA]</scope>
    <source>
        <strain evidence="1 2">FSL H7-0604</strain>
    </source>
</reference>
<dbReference type="AlphaFoldDB" id="A0A1R0WSQ6"/>
<accession>A0A1R0WSQ6</accession>
<evidence type="ECO:0000313" key="2">
    <source>
        <dbReference type="Proteomes" id="UP000187465"/>
    </source>
</evidence>